<comment type="caution">
    <text evidence="3">The sequence shown here is derived from an EMBL/GenBank/DDBJ whole genome shotgun (WGS) entry which is preliminary data.</text>
</comment>
<sequence length="399" mass="46777">MNATRLTSQIKRGQKFIINNELNLLDFMHENIPYKYYQNKELFQIEHKMLLWQDASFARQNIIQIGILSFFTNLTSMDVSDNAIHDIQPLAELKQLRQLIINSNYIDDITSISQLTNLIELNMSKNLINNISHLKNLHQLIDLDISDNQVDNVDSLEKLLQLQFLNVRENEIKNISVFSKLIKLQTLNIDLNNIDDISVVKWMKNLEQIDFSENSLTISIIPVFNLLQLTEIYLCKVHLTDIYQIQQLQCLQTIIMRENQIIDLSPISTLLLLETLDVSQNQIIDVSPLAKLTQLNYLIISNNMIQDFSSLQAIESQLTVYQNFDQQIPSEEDFLFYQKVFCIHQSGILLNRLCQFQTQRKNQFLKDLNQNKQQIFQQFQQQLMTMNSMVTQLILFINE</sequence>
<dbReference type="InterPro" id="IPR050836">
    <property type="entry name" value="SDS22/Internalin_LRR"/>
</dbReference>
<reference evidence="3" key="1">
    <citation type="submission" date="2023-06" db="EMBL/GenBank/DDBJ databases">
        <authorList>
            <person name="Kurt Z."/>
        </authorList>
    </citation>
    <scope>NUCLEOTIDE SEQUENCE</scope>
</reference>
<dbReference type="SUPFAM" id="SSF52058">
    <property type="entry name" value="L domain-like"/>
    <property type="match status" value="1"/>
</dbReference>
<gene>
    <name evidence="4" type="ORF">HINF_LOCUS20297</name>
    <name evidence="3" type="ORF">HINF_LOCUS63503</name>
</gene>
<evidence type="ECO:0000256" key="1">
    <source>
        <dbReference type="ARBA" id="ARBA00022614"/>
    </source>
</evidence>
<evidence type="ECO:0000313" key="5">
    <source>
        <dbReference type="Proteomes" id="UP001642409"/>
    </source>
</evidence>
<dbReference type="Gene3D" id="3.80.10.10">
    <property type="entry name" value="Ribonuclease Inhibitor"/>
    <property type="match status" value="2"/>
</dbReference>
<evidence type="ECO:0000313" key="3">
    <source>
        <dbReference type="EMBL" id="CAI9975858.1"/>
    </source>
</evidence>
<keyword evidence="2" id="KW-0677">Repeat</keyword>
<accession>A0AA86RLM3</accession>
<keyword evidence="1" id="KW-0433">Leucine-rich repeat</keyword>
<dbReference type="AlphaFoldDB" id="A0AA86RLM3"/>
<keyword evidence="5" id="KW-1185">Reference proteome</keyword>
<dbReference type="InterPro" id="IPR025875">
    <property type="entry name" value="Leu-rich_rpt_4"/>
</dbReference>
<dbReference type="PANTHER" id="PTHR46652">
    <property type="entry name" value="LEUCINE-RICH REPEAT AND IQ DOMAIN-CONTAINING PROTEIN 1-RELATED"/>
    <property type="match status" value="1"/>
</dbReference>
<dbReference type="EMBL" id="CAXDID020000054">
    <property type="protein sequence ID" value="CAL6006724.1"/>
    <property type="molecule type" value="Genomic_DNA"/>
</dbReference>
<evidence type="ECO:0000256" key="2">
    <source>
        <dbReference type="ARBA" id="ARBA00022737"/>
    </source>
</evidence>
<name>A0AA86RLM3_9EUKA</name>
<proteinExistence type="predicted"/>
<dbReference type="PANTHER" id="PTHR46652:SF3">
    <property type="entry name" value="LEUCINE-RICH REPEAT-CONTAINING PROTEIN 9"/>
    <property type="match status" value="1"/>
</dbReference>
<dbReference type="InterPro" id="IPR001611">
    <property type="entry name" value="Leu-rich_rpt"/>
</dbReference>
<evidence type="ECO:0000313" key="4">
    <source>
        <dbReference type="EMBL" id="CAL6006724.1"/>
    </source>
</evidence>
<dbReference type="InterPro" id="IPR032675">
    <property type="entry name" value="LRR_dom_sf"/>
</dbReference>
<dbReference type="Proteomes" id="UP001642409">
    <property type="component" value="Unassembled WGS sequence"/>
</dbReference>
<reference evidence="4 5" key="2">
    <citation type="submission" date="2024-07" db="EMBL/GenBank/DDBJ databases">
        <authorList>
            <person name="Akdeniz Z."/>
        </authorList>
    </citation>
    <scope>NUCLEOTIDE SEQUENCE [LARGE SCALE GENOMIC DNA]</scope>
</reference>
<dbReference type="PROSITE" id="PS51450">
    <property type="entry name" value="LRR"/>
    <property type="match status" value="7"/>
</dbReference>
<protein>
    <submittedName>
        <fullName evidence="3">Uncharacterized protein</fullName>
    </submittedName>
</protein>
<dbReference type="EMBL" id="CATOUU010001170">
    <property type="protein sequence ID" value="CAI9975858.1"/>
    <property type="molecule type" value="Genomic_DNA"/>
</dbReference>
<dbReference type="Pfam" id="PF12799">
    <property type="entry name" value="LRR_4"/>
    <property type="match status" value="2"/>
</dbReference>
<dbReference type="SMART" id="SM00365">
    <property type="entry name" value="LRR_SD22"/>
    <property type="match status" value="8"/>
</dbReference>
<organism evidence="3">
    <name type="scientific">Hexamita inflata</name>
    <dbReference type="NCBI Taxonomy" id="28002"/>
    <lineage>
        <taxon>Eukaryota</taxon>
        <taxon>Metamonada</taxon>
        <taxon>Diplomonadida</taxon>
        <taxon>Hexamitidae</taxon>
        <taxon>Hexamitinae</taxon>
        <taxon>Hexamita</taxon>
    </lineage>
</organism>